<name>A0AAV8R9A8_ENSVE</name>
<evidence type="ECO:0000256" key="1">
    <source>
        <dbReference type="SAM" id="Phobius"/>
    </source>
</evidence>
<keyword evidence="1" id="KW-0472">Membrane</keyword>
<sequence>MDPSRPSTSPDPADLTSKVAAAAGVIATGGWGISLEIVTMAAKVVVLVITVVRGGILLWIAIRATEAMEGLAVEVFAATCPVTVVARWGALLGNALARTEDQPLSSFGLLSLHFARHRYRGHGGGDGQFDGGGAILLHYTRSSTVPCETCRHDPPPLSSLPMMLSPTLEIGHERFSKLAQETSPRLSYLHEDKHKQRRCHLIQSNCVRRCSGYSLTSLRDPPYHTL</sequence>
<organism evidence="2 3">
    <name type="scientific">Ensete ventricosum</name>
    <name type="common">Abyssinian banana</name>
    <name type="synonym">Musa ensete</name>
    <dbReference type="NCBI Taxonomy" id="4639"/>
    <lineage>
        <taxon>Eukaryota</taxon>
        <taxon>Viridiplantae</taxon>
        <taxon>Streptophyta</taxon>
        <taxon>Embryophyta</taxon>
        <taxon>Tracheophyta</taxon>
        <taxon>Spermatophyta</taxon>
        <taxon>Magnoliopsida</taxon>
        <taxon>Liliopsida</taxon>
        <taxon>Zingiberales</taxon>
        <taxon>Musaceae</taxon>
        <taxon>Ensete</taxon>
    </lineage>
</organism>
<reference evidence="2 3" key="1">
    <citation type="submission" date="2022-12" db="EMBL/GenBank/DDBJ databases">
        <title>Chromosome-scale assembly of the Ensete ventricosum genome.</title>
        <authorList>
            <person name="Dussert Y."/>
            <person name="Stocks J."/>
            <person name="Wendawek A."/>
            <person name="Woldeyes F."/>
            <person name="Nichols R.A."/>
            <person name="Borrell J.S."/>
        </authorList>
    </citation>
    <scope>NUCLEOTIDE SEQUENCE [LARGE SCALE GENOMIC DNA]</scope>
    <source>
        <strain evidence="3">cv. Maze</strain>
        <tissue evidence="2">Seeds</tissue>
    </source>
</reference>
<accession>A0AAV8R9A8</accession>
<dbReference type="AlphaFoldDB" id="A0AAV8R9A8"/>
<protein>
    <submittedName>
        <fullName evidence="2">Uncharacterized protein</fullName>
    </submittedName>
</protein>
<keyword evidence="1" id="KW-0812">Transmembrane</keyword>
<keyword evidence="3" id="KW-1185">Reference proteome</keyword>
<evidence type="ECO:0000313" key="2">
    <source>
        <dbReference type="EMBL" id="KAJ8498120.1"/>
    </source>
</evidence>
<feature type="transmembrane region" description="Helical" evidence="1">
    <location>
        <begin position="44"/>
        <end position="62"/>
    </location>
</feature>
<dbReference type="EMBL" id="JAQQAF010000003">
    <property type="protein sequence ID" value="KAJ8498120.1"/>
    <property type="molecule type" value="Genomic_DNA"/>
</dbReference>
<feature type="transmembrane region" description="Helical" evidence="1">
    <location>
        <begin position="20"/>
        <end position="37"/>
    </location>
</feature>
<dbReference type="Proteomes" id="UP001222027">
    <property type="component" value="Unassembled WGS sequence"/>
</dbReference>
<proteinExistence type="predicted"/>
<gene>
    <name evidence="2" type="ORF">OPV22_008672</name>
</gene>
<evidence type="ECO:0000313" key="3">
    <source>
        <dbReference type="Proteomes" id="UP001222027"/>
    </source>
</evidence>
<keyword evidence="1" id="KW-1133">Transmembrane helix</keyword>
<comment type="caution">
    <text evidence="2">The sequence shown here is derived from an EMBL/GenBank/DDBJ whole genome shotgun (WGS) entry which is preliminary data.</text>
</comment>